<name>A0A1G9SK79_9FIRM</name>
<evidence type="ECO:0000259" key="2">
    <source>
        <dbReference type="Pfam" id="PF00465"/>
    </source>
</evidence>
<dbReference type="InterPro" id="IPR056798">
    <property type="entry name" value="ADH_Fe_C"/>
</dbReference>
<keyword evidence="5" id="KW-1185">Reference proteome</keyword>
<dbReference type="GO" id="GO:1990002">
    <property type="term" value="F:methylglyoxal reductase (NADPH) (acetol producing) activity"/>
    <property type="evidence" value="ECO:0007669"/>
    <property type="project" value="TreeGrafter"/>
</dbReference>
<sequence>MLDFNYYVRTDVRFGKGQIKSLKELVAKYNRQALGQLGEIKELDKPNVLLVYGGGSIKKNGIYNDAMEALQGCKVCELNGIEPNPKIEKIREGAKLCKENDIDIVVAIGGGSVIDTSKVVAAGAYYDGDPWDMVLDSNKIGKVLPVIAILTIAATGSECNKNAVVSNMETNEKLGTSSKEFIPRAAICDPTYLFSLPAIQTAAGTADIMSHTFEQYFRKDTGAYLTQSFCESILKTCIKYCPVALQEPDNYEARANLMWASTTALNSLMSCGTGGAWTCHPIEHELSAYYDITHGVGLAIVTPRWMRYILNKDTVLKFAQYGHNVWNIRGELDSIDGLSKGELSIIANEAIDRTEMFFKACGIPMTLTEIGIDDSKIDLMAEDTIKYNDLSNAFVPLTKEDISKILRMCL</sequence>
<dbReference type="GO" id="GO:0005829">
    <property type="term" value="C:cytosol"/>
    <property type="evidence" value="ECO:0007669"/>
    <property type="project" value="TreeGrafter"/>
</dbReference>
<dbReference type="GO" id="GO:1990362">
    <property type="term" value="F:butanol dehydrogenase (NAD+) activity"/>
    <property type="evidence" value="ECO:0007669"/>
    <property type="project" value="InterPro"/>
</dbReference>
<evidence type="ECO:0000259" key="3">
    <source>
        <dbReference type="Pfam" id="PF25137"/>
    </source>
</evidence>
<dbReference type="InterPro" id="IPR044731">
    <property type="entry name" value="BDH-like"/>
</dbReference>
<evidence type="ECO:0000313" key="5">
    <source>
        <dbReference type="Proteomes" id="UP000187651"/>
    </source>
</evidence>
<dbReference type="PANTHER" id="PTHR43633">
    <property type="entry name" value="ALCOHOL DEHYDROGENASE YQHD"/>
    <property type="match status" value="1"/>
</dbReference>
<organism evidence="4 5">
    <name type="scientific">Lachnospira pectinoschiza</name>
    <dbReference type="NCBI Taxonomy" id="28052"/>
    <lineage>
        <taxon>Bacteria</taxon>
        <taxon>Bacillati</taxon>
        <taxon>Bacillota</taxon>
        <taxon>Clostridia</taxon>
        <taxon>Lachnospirales</taxon>
        <taxon>Lachnospiraceae</taxon>
        <taxon>Lachnospira</taxon>
    </lineage>
</organism>
<evidence type="ECO:0000256" key="1">
    <source>
        <dbReference type="ARBA" id="ARBA00023002"/>
    </source>
</evidence>
<dbReference type="EMBL" id="FNHZ01000001">
    <property type="protein sequence ID" value="SDM35896.1"/>
    <property type="molecule type" value="Genomic_DNA"/>
</dbReference>
<accession>A0A1G9SK79</accession>
<proteinExistence type="predicted"/>
<dbReference type="PANTHER" id="PTHR43633:SF1">
    <property type="entry name" value="ALCOHOL DEHYDROGENASE YQHD"/>
    <property type="match status" value="1"/>
</dbReference>
<dbReference type="Pfam" id="PF00465">
    <property type="entry name" value="Fe-ADH"/>
    <property type="match status" value="1"/>
</dbReference>
<feature type="domain" description="Fe-containing alcohol dehydrogenase-like C-terminal" evidence="3">
    <location>
        <begin position="201"/>
        <end position="408"/>
    </location>
</feature>
<dbReference type="PROSITE" id="PS00060">
    <property type="entry name" value="ADH_IRON_2"/>
    <property type="match status" value="1"/>
</dbReference>
<dbReference type="FunFam" id="3.40.50.1970:FF:000003">
    <property type="entry name" value="Alcohol dehydrogenase, iron-containing"/>
    <property type="match status" value="1"/>
</dbReference>
<dbReference type="SUPFAM" id="SSF56796">
    <property type="entry name" value="Dehydroquinate synthase-like"/>
    <property type="match status" value="1"/>
</dbReference>
<dbReference type="OrthoDB" id="9801156at2"/>
<dbReference type="Proteomes" id="UP000187651">
    <property type="component" value="Unassembled WGS sequence"/>
</dbReference>
<evidence type="ECO:0000313" key="4">
    <source>
        <dbReference type="EMBL" id="SDM35896.1"/>
    </source>
</evidence>
<dbReference type="AlphaFoldDB" id="A0A1G9SK79"/>
<gene>
    <name evidence="4" type="ORF">SAMN05216544_0001</name>
</gene>
<dbReference type="GO" id="GO:0008106">
    <property type="term" value="F:alcohol dehydrogenase (NADP+) activity"/>
    <property type="evidence" value="ECO:0007669"/>
    <property type="project" value="TreeGrafter"/>
</dbReference>
<protein>
    <submittedName>
        <fullName evidence="4">Uncharacterized protein</fullName>
    </submittedName>
</protein>
<dbReference type="PROSITE" id="PS00913">
    <property type="entry name" value="ADH_IRON_1"/>
    <property type="match status" value="1"/>
</dbReference>
<dbReference type="Gene3D" id="1.20.1090.10">
    <property type="entry name" value="Dehydroquinate synthase-like - alpha domain"/>
    <property type="match status" value="1"/>
</dbReference>
<dbReference type="RefSeq" id="WP_074520344.1">
    <property type="nucleotide sequence ID" value="NZ_FNHZ01000001.1"/>
</dbReference>
<dbReference type="InterPro" id="IPR001670">
    <property type="entry name" value="ADH_Fe/GldA"/>
</dbReference>
<dbReference type="GO" id="GO:0046872">
    <property type="term" value="F:metal ion binding"/>
    <property type="evidence" value="ECO:0007669"/>
    <property type="project" value="InterPro"/>
</dbReference>
<feature type="domain" description="Alcohol dehydrogenase iron-type/glycerol dehydrogenase GldA" evidence="2">
    <location>
        <begin position="32"/>
        <end position="190"/>
    </location>
</feature>
<dbReference type="CDD" id="cd08187">
    <property type="entry name" value="BDH"/>
    <property type="match status" value="1"/>
</dbReference>
<keyword evidence="1" id="KW-0560">Oxidoreductase</keyword>
<dbReference type="Pfam" id="PF25137">
    <property type="entry name" value="ADH_Fe_C"/>
    <property type="match status" value="1"/>
</dbReference>
<dbReference type="InterPro" id="IPR018211">
    <property type="entry name" value="ADH_Fe_CS"/>
</dbReference>
<dbReference type="Gene3D" id="3.40.50.1970">
    <property type="match status" value="1"/>
</dbReference>
<reference evidence="5" key="1">
    <citation type="submission" date="2016-10" db="EMBL/GenBank/DDBJ databases">
        <authorList>
            <person name="Varghese N."/>
            <person name="Submissions S."/>
        </authorList>
    </citation>
    <scope>NUCLEOTIDE SEQUENCE [LARGE SCALE GENOMIC DNA]</scope>
    <source>
        <strain evidence="5">M83</strain>
    </source>
</reference>